<evidence type="ECO:0000259" key="4">
    <source>
        <dbReference type="SMART" id="SM00829"/>
    </source>
</evidence>
<dbReference type="PANTHER" id="PTHR43401">
    <property type="entry name" value="L-THREONINE 3-DEHYDROGENASE"/>
    <property type="match status" value="1"/>
</dbReference>
<proteinExistence type="predicted"/>
<evidence type="ECO:0000313" key="5">
    <source>
        <dbReference type="EMBL" id="MPM12298.1"/>
    </source>
</evidence>
<dbReference type="SMART" id="SM00829">
    <property type="entry name" value="PKS_ER"/>
    <property type="match status" value="1"/>
</dbReference>
<keyword evidence="1" id="KW-0479">Metal-binding</keyword>
<dbReference type="AlphaFoldDB" id="A0A644X8X9"/>
<protein>
    <submittedName>
        <fullName evidence="5">Putative zinc-type alcohol dehydrogenase-like protein YjmD</fullName>
        <ecNumber evidence="5">1.-.-.-</ecNumber>
    </submittedName>
</protein>
<keyword evidence="3 5" id="KW-0560">Oxidoreductase</keyword>
<comment type="caution">
    <text evidence="5">The sequence shown here is derived from an EMBL/GenBank/DDBJ whole genome shotgun (WGS) entry which is preliminary data.</text>
</comment>
<dbReference type="InterPro" id="IPR002328">
    <property type="entry name" value="ADH_Zn_CS"/>
</dbReference>
<dbReference type="GO" id="GO:0016491">
    <property type="term" value="F:oxidoreductase activity"/>
    <property type="evidence" value="ECO:0007669"/>
    <property type="project" value="UniProtKB-KW"/>
</dbReference>
<evidence type="ECO:0000256" key="2">
    <source>
        <dbReference type="ARBA" id="ARBA00022833"/>
    </source>
</evidence>
<dbReference type="Gene3D" id="3.40.50.720">
    <property type="entry name" value="NAD(P)-binding Rossmann-like Domain"/>
    <property type="match status" value="1"/>
</dbReference>
<accession>A0A644X8X9</accession>
<dbReference type="EC" id="1.-.-.-" evidence="5"/>
<evidence type="ECO:0000256" key="3">
    <source>
        <dbReference type="ARBA" id="ARBA00023002"/>
    </source>
</evidence>
<name>A0A644X8X9_9ZZZZ</name>
<dbReference type="InterPro" id="IPR050129">
    <property type="entry name" value="Zn_alcohol_dh"/>
</dbReference>
<dbReference type="InterPro" id="IPR013154">
    <property type="entry name" value="ADH-like_N"/>
</dbReference>
<keyword evidence="2" id="KW-0862">Zinc</keyword>
<feature type="domain" description="Enoyl reductase (ER)" evidence="4">
    <location>
        <begin position="12"/>
        <end position="339"/>
    </location>
</feature>
<dbReference type="EMBL" id="VSSQ01001952">
    <property type="protein sequence ID" value="MPM12298.1"/>
    <property type="molecule type" value="Genomic_DNA"/>
</dbReference>
<dbReference type="InterPro" id="IPR020843">
    <property type="entry name" value="ER"/>
</dbReference>
<dbReference type="SUPFAM" id="SSF51735">
    <property type="entry name" value="NAD(P)-binding Rossmann-fold domains"/>
    <property type="match status" value="1"/>
</dbReference>
<organism evidence="5">
    <name type="scientific">bioreactor metagenome</name>
    <dbReference type="NCBI Taxonomy" id="1076179"/>
    <lineage>
        <taxon>unclassified sequences</taxon>
        <taxon>metagenomes</taxon>
        <taxon>ecological metagenomes</taxon>
    </lineage>
</organism>
<gene>
    <name evidence="5" type="primary">yjmD_4</name>
    <name evidence="5" type="ORF">SDC9_58650</name>
</gene>
<dbReference type="Pfam" id="PF08240">
    <property type="entry name" value="ADH_N"/>
    <property type="match status" value="1"/>
</dbReference>
<dbReference type="PROSITE" id="PS00059">
    <property type="entry name" value="ADH_ZINC"/>
    <property type="match status" value="1"/>
</dbReference>
<dbReference type="Gene3D" id="3.90.180.10">
    <property type="entry name" value="Medium-chain alcohol dehydrogenases, catalytic domain"/>
    <property type="match status" value="1"/>
</dbReference>
<dbReference type="InterPro" id="IPR036291">
    <property type="entry name" value="NAD(P)-bd_dom_sf"/>
</dbReference>
<sequence length="343" mass="36556">MIKKKMRAAVFGGNGVLNIKEVDTPIVEKGTDVLVQVEMCSICGTDVHIMSVPPGYIADPGTILGHELVGKVVAVGPDVKNIKVGDRVVTNPNDYCGVCAYCQHNLPNLCENIIPMGIGANGGFAEYVKVSEKVAHKISHSVPPQIAAFAEPLACAVHASSRIQVNPADSVLVFGAGPIGLIFVQIMKIRGAKPIIVSEPSPLRREFALKCGADFVVDPLHEDLTGLIAAKTRIGVDFAIDVVGSQVWEGVKAVRKGGSVLLFGFNAKAKPLVEQHQITNREVSVLGTWLANDAFPKAVKILESGILDLRSLITHSLPLEKTGEAIEILRKGEGVKIMIDLSL</sequence>
<dbReference type="InterPro" id="IPR013149">
    <property type="entry name" value="ADH-like_C"/>
</dbReference>
<dbReference type="GO" id="GO:0008270">
    <property type="term" value="F:zinc ion binding"/>
    <property type="evidence" value="ECO:0007669"/>
    <property type="project" value="InterPro"/>
</dbReference>
<dbReference type="SUPFAM" id="SSF50129">
    <property type="entry name" value="GroES-like"/>
    <property type="match status" value="1"/>
</dbReference>
<dbReference type="PANTHER" id="PTHR43401:SF2">
    <property type="entry name" value="L-THREONINE 3-DEHYDROGENASE"/>
    <property type="match status" value="1"/>
</dbReference>
<dbReference type="Pfam" id="PF00107">
    <property type="entry name" value="ADH_zinc_N"/>
    <property type="match status" value="1"/>
</dbReference>
<dbReference type="InterPro" id="IPR011032">
    <property type="entry name" value="GroES-like_sf"/>
</dbReference>
<reference evidence="5" key="1">
    <citation type="submission" date="2019-08" db="EMBL/GenBank/DDBJ databases">
        <authorList>
            <person name="Kucharzyk K."/>
            <person name="Murdoch R.W."/>
            <person name="Higgins S."/>
            <person name="Loffler F."/>
        </authorList>
    </citation>
    <scope>NUCLEOTIDE SEQUENCE</scope>
</reference>
<evidence type="ECO:0000256" key="1">
    <source>
        <dbReference type="ARBA" id="ARBA00022723"/>
    </source>
</evidence>